<reference evidence="2 3" key="1">
    <citation type="submission" date="2021-01" db="EMBL/GenBank/DDBJ databases">
        <title>Whole genome shotgun sequence of Catellatospora bangladeshensis NBRC 107357.</title>
        <authorList>
            <person name="Komaki H."/>
            <person name="Tamura T."/>
        </authorList>
    </citation>
    <scope>NUCLEOTIDE SEQUENCE [LARGE SCALE GENOMIC DNA]</scope>
    <source>
        <strain evidence="2 3">NBRC 107357</strain>
    </source>
</reference>
<accession>A0A8J3NJ03</accession>
<proteinExistence type="predicted"/>
<dbReference type="EMBL" id="BONF01000021">
    <property type="protein sequence ID" value="GIF82617.1"/>
    <property type="molecule type" value="Genomic_DNA"/>
</dbReference>
<dbReference type="InterPro" id="IPR006073">
    <property type="entry name" value="GTP-bd"/>
</dbReference>
<dbReference type="SUPFAM" id="SSF52540">
    <property type="entry name" value="P-loop containing nucleoside triphosphate hydrolases"/>
    <property type="match status" value="1"/>
</dbReference>
<dbReference type="Gene3D" id="3.40.50.300">
    <property type="entry name" value="P-loop containing nucleotide triphosphate hydrolases"/>
    <property type="match status" value="1"/>
</dbReference>
<keyword evidence="3" id="KW-1185">Reference proteome</keyword>
<organism evidence="2 3">
    <name type="scientific">Catellatospora bangladeshensis</name>
    <dbReference type="NCBI Taxonomy" id="310355"/>
    <lineage>
        <taxon>Bacteria</taxon>
        <taxon>Bacillati</taxon>
        <taxon>Actinomycetota</taxon>
        <taxon>Actinomycetes</taxon>
        <taxon>Micromonosporales</taxon>
        <taxon>Micromonosporaceae</taxon>
        <taxon>Catellatospora</taxon>
    </lineage>
</organism>
<comment type="caution">
    <text evidence="2">The sequence shown here is derived from an EMBL/GenBank/DDBJ whole genome shotgun (WGS) entry which is preliminary data.</text>
</comment>
<dbReference type="InterPro" id="IPR027417">
    <property type="entry name" value="P-loop_NTPase"/>
</dbReference>
<gene>
    <name evidence="2" type="ORF">Cba03nite_39660</name>
</gene>
<feature type="domain" description="G" evidence="1">
    <location>
        <begin position="41"/>
        <end position="123"/>
    </location>
</feature>
<dbReference type="RefSeq" id="WP_203748141.1">
    <property type="nucleotide sequence ID" value="NZ_BONF01000021.1"/>
</dbReference>
<evidence type="ECO:0000313" key="2">
    <source>
        <dbReference type="EMBL" id="GIF82617.1"/>
    </source>
</evidence>
<name>A0A8J3NJ03_9ACTN</name>
<evidence type="ECO:0000259" key="1">
    <source>
        <dbReference type="Pfam" id="PF01926"/>
    </source>
</evidence>
<protein>
    <recommendedName>
        <fullName evidence="1">G domain-containing protein</fullName>
    </recommendedName>
</protein>
<dbReference type="AlphaFoldDB" id="A0A8J3NJ03"/>
<evidence type="ECO:0000313" key="3">
    <source>
        <dbReference type="Proteomes" id="UP000601223"/>
    </source>
</evidence>
<dbReference type="Pfam" id="PF01926">
    <property type="entry name" value="MMR_HSR1"/>
    <property type="match status" value="1"/>
</dbReference>
<sequence length="613" mass="65339">MSTDWVQRLRGAIEAAAGSQTVADADTAWRQVADSGTVRTTLVGPWSAGKSSLIKRLLVEDGSPIPQWLTVSASRETYEIREAGSAGFTYVDTPGLGSDERRHDLLALSSVAATDLLVVTVTPQLLGTDVDRLTALVDGTAITPYGGAFFPPGALIVVIAKADMAGVDPIDDLDGFRAMVDRKRSAVVTALQRRVRGELPPIIAVVADLGGQHARNPNPSAAAFAEGREWDGVQALRAALAAGDGRRLRAAAQVRHWARTGALALEQATAAVSQSQDQLRRMEADRSRVLVLEEELAAVDASAASRLRDEIRDEMHSVIMQGGVDTTAQLAEKISERLDSSVAAWHAESTSKLVALARRAQIELTPVAAGALAASPHVEQFVKHAAFPGQRGADAQLTDFVAKGLLLADKLQELRLGVKGADVPHHLNEYQALVDRIHPDAYARTLSLLGIDGVLTDPRYAQELAGLQKHEGVSDLITYLRKPGGITSPAHAEKLKNTAHALRIAADVAPVLLELVHMQQQERASQHLRDKRAQLQLQADGAAKRLADQILSGGAQNSGWRGQVAELRTALQAGAPSEDDLAAAAQRGRDLTAARDSLDSVLRQMAAVTSLED</sequence>
<dbReference type="GO" id="GO:0005525">
    <property type="term" value="F:GTP binding"/>
    <property type="evidence" value="ECO:0007669"/>
    <property type="project" value="InterPro"/>
</dbReference>
<dbReference type="Proteomes" id="UP000601223">
    <property type="component" value="Unassembled WGS sequence"/>
</dbReference>